<dbReference type="Proteomes" id="UP001470230">
    <property type="component" value="Unassembled WGS sequence"/>
</dbReference>
<dbReference type="SUPFAM" id="SSF52047">
    <property type="entry name" value="RNI-like"/>
    <property type="match status" value="1"/>
</dbReference>
<dbReference type="PANTHER" id="PTHR24112">
    <property type="entry name" value="LEUCINE-RICH REPEAT, ISOFORM F-RELATED"/>
    <property type="match status" value="1"/>
</dbReference>
<protein>
    <submittedName>
        <fullName evidence="2">Barbed-end actin filament uncapping</fullName>
    </submittedName>
</protein>
<evidence type="ECO:0000313" key="2">
    <source>
        <dbReference type="EMBL" id="KAK8881711.1"/>
    </source>
</evidence>
<reference evidence="2 3" key="1">
    <citation type="submission" date="2024-04" db="EMBL/GenBank/DDBJ databases">
        <title>Tritrichomonas musculus Genome.</title>
        <authorList>
            <person name="Alves-Ferreira E."/>
            <person name="Grigg M."/>
            <person name="Lorenzi H."/>
            <person name="Galac M."/>
        </authorList>
    </citation>
    <scope>NUCLEOTIDE SEQUENCE [LARGE SCALE GENOMIC DNA]</scope>
    <source>
        <strain evidence="2 3">EAF2021</strain>
    </source>
</reference>
<comment type="caution">
    <text evidence="2">The sequence shown here is derived from an EMBL/GenBank/DDBJ whole genome shotgun (WGS) entry which is preliminary data.</text>
</comment>
<gene>
    <name evidence="2" type="ORF">M9Y10_004471</name>
</gene>
<dbReference type="InterPro" id="IPR032675">
    <property type="entry name" value="LRR_dom_sf"/>
</dbReference>
<dbReference type="EMBL" id="JAPFFF010000010">
    <property type="protein sequence ID" value="KAK8881711.1"/>
    <property type="molecule type" value="Genomic_DNA"/>
</dbReference>
<evidence type="ECO:0000256" key="1">
    <source>
        <dbReference type="SAM" id="MobiDB-lite"/>
    </source>
</evidence>
<keyword evidence="3" id="KW-1185">Reference proteome</keyword>
<dbReference type="PANTHER" id="PTHR24112:SF66">
    <property type="entry name" value="LEUCINE-RICH REPEAT, ISOFORM F"/>
    <property type="match status" value="1"/>
</dbReference>
<feature type="region of interest" description="Disordered" evidence="1">
    <location>
        <begin position="1064"/>
        <end position="1087"/>
    </location>
</feature>
<accession>A0ABR2JS41</accession>
<feature type="compositionally biased region" description="Acidic residues" evidence="1">
    <location>
        <begin position="1068"/>
        <end position="1085"/>
    </location>
</feature>
<dbReference type="Gene3D" id="3.80.10.10">
    <property type="entry name" value="Ribonuclease Inhibitor"/>
    <property type="match status" value="1"/>
</dbReference>
<name>A0ABR2JS41_9EUKA</name>
<feature type="region of interest" description="Disordered" evidence="1">
    <location>
        <begin position="1149"/>
        <end position="1171"/>
    </location>
</feature>
<organism evidence="2 3">
    <name type="scientific">Tritrichomonas musculus</name>
    <dbReference type="NCBI Taxonomy" id="1915356"/>
    <lineage>
        <taxon>Eukaryota</taxon>
        <taxon>Metamonada</taxon>
        <taxon>Parabasalia</taxon>
        <taxon>Tritrichomonadida</taxon>
        <taxon>Tritrichomonadidae</taxon>
        <taxon>Tritrichomonas</taxon>
    </lineage>
</organism>
<dbReference type="InterPro" id="IPR051279">
    <property type="entry name" value="PP1-Reg/Actin-Interact_Protein"/>
</dbReference>
<sequence>MTEIQKLVPAAPTKNDIIPVVRKREEIIEFERDEKAQRKILKESYEQDKSVIEKIFFKQYKEQELKLNPEGAHNFDQSNYHMSDDQLLQFMMHASVRYLKKNYNDCVVGVTPHFIIFFEYIKDENKKNVAVKSRGNIHVMEIKKLLHGINYEKVPFLQIRLISQYVNEEKRKLSATFTNPDYEVIQKFTRIVYRNVSLAYANLDDENVIQRPKLSFDPNLFMDKNKRNLKQRDSNFPSFDEFIEKKLSPSQRFQFTYAANCSHDWIPYNHAVVENFHAQVINSNGVFNAGYIPIKYQPGSERSLYEMIPVFRSLIYTHCIQGVVCDDVVQPDILKAVSYQLIKSSNLKFLHLSKVQASQGLTDLYNNISCNTKSCGVIYFDFSGNPNLKDEMLKLDLPKEEQIDSSSNEDTKSFFDIFKDYKSKVIYLSFNECNLKVVHLEKLFQAMKDYPSLGKLKYLHISRSQLFTKPRSLFNDYLATHQNLVSLDIGNLQKEIKSGSSSKDSKDSKSDVEVDIVNDIIKHLDHQPLERLYLYQNAISDNCYESLKYLIDTRPMLSVLDISDTGLNAEQVSRIISSMGSQLNSRMLTIKANNLRLSGSATLSLMKGFLNGQLDRWETIYLNSNGLRPSDLQLLIPLFQQMVNLRELSLSDNFDNEMQGIEYELCNLLRISGLRILRLGGPASQDRFLGNKIKPFIFSVALSYQLRSKVGGLAMKNREKAQKDFSEQAYQYISSKIDIKEEESEGWSKYLQKKFDHVMKPFLLEKNKEEAAESLKTDTGNIVWRQMFREMSDLTEKCRGIFNYESNPIRKKTIADYSMEILTEWTGSMEHDIFKDGKKQWIDIAANLAHLKYLDLKEVKIDLNVITALLKVDRELRGIEIDGCDIKTVGSVVDFVNTIEEQPNLIKIPFPKNDMKKLVKECTKTCKEAGIVVQKDMDDLQIRLMRTINKHRFILSDKSIDEDDIPEYPFETIPEIQKLLQEKRAQKGNLRSHSGICEDFNMQLPYIPMDNSFRGNLPDDYYLEDDEIINRMSVYEFEPCKADPSLYGKSIAIQKRYDEVDTILKDEDKEDEDKDKKEEEEDDTEAWNKTTQNIRENWDFFQAEKIETNLPPLQESSEDEIDDEADFTAPAFDAGKSSTKNAIFYQRQKKDISLETDSDSDDNLKKYNKNHSKLKGEVKLAKSSYNINLAKPESDVSEPPKFD</sequence>
<evidence type="ECO:0000313" key="3">
    <source>
        <dbReference type="Proteomes" id="UP001470230"/>
    </source>
</evidence>
<proteinExistence type="predicted"/>